<keyword evidence="4 6" id="KW-0238">DNA-binding</keyword>
<evidence type="ECO:0000313" key="9">
    <source>
        <dbReference type="EMBL" id="MEQ2711543.1"/>
    </source>
</evidence>
<dbReference type="InterPro" id="IPR011010">
    <property type="entry name" value="DNA_brk_join_enz"/>
</dbReference>
<dbReference type="InterPro" id="IPR044068">
    <property type="entry name" value="CB"/>
</dbReference>
<dbReference type="SUPFAM" id="SSF56349">
    <property type="entry name" value="DNA breaking-rejoining enzymes"/>
    <property type="match status" value="1"/>
</dbReference>
<comment type="function">
    <text evidence="1">Site-specific tyrosine recombinase, which acts by catalyzing the cutting and rejoining of the recombining DNA molecules.</text>
</comment>
<gene>
    <name evidence="9" type="ORF">AAAU51_10200</name>
</gene>
<dbReference type="PANTHER" id="PTHR30349:SF64">
    <property type="entry name" value="PROPHAGE INTEGRASE INTD-RELATED"/>
    <property type="match status" value="1"/>
</dbReference>
<evidence type="ECO:0000256" key="2">
    <source>
        <dbReference type="ARBA" id="ARBA00008857"/>
    </source>
</evidence>
<keyword evidence="10" id="KW-1185">Reference proteome</keyword>
<keyword evidence="5" id="KW-0233">DNA recombination</keyword>
<evidence type="ECO:0000256" key="3">
    <source>
        <dbReference type="ARBA" id="ARBA00022908"/>
    </source>
</evidence>
<dbReference type="InterPro" id="IPR010998">
    <property type="entry name" value="Integrase_recombinase_N"/>
</dbReference>
<dbReference type="PROSITE" id="PS51898">
    <property type="entry name" value="TYR_RECOMBINASE"/>
    <property type="match status" value="1"/>
</dbReference>
<dbReference type="Proteomes" id="UP001482154">
    <property type="component" value="Unassembled WGS sequence"/>
</dbReference>
<evidence type="ECO:0000259" key="8">
    <source>
        <dbReference type="PROSITE" id="PS51900"/>
    </source>
</evidence>
<feature type="domain" description="Tyr recombinase" evidence="7">
    <location>
        <begin position="170"/>
        <end position="370"/>
    </location>
</feature>
<dbReference type="RefSeq" id="WP_349111166.1">
    <property type="nucleotide sequence ID" value="NZ_JBBNIN010000015.1"/>
</dbReference>
<evidence type="ECO:0000259" key="7">
    <source>
        <dbReference type="PROSITE" id="PS51898"/>
    </source>
</evidence>
<proteinExistence type="inferred from homology"/>
<comment type="similarity">
    <text evidence="2">Belongs to the 'phage' integrase family.</text>
</comment>
<dbReference type="Gene3D" id="1.10.150.130">
    <property type="match status" value="1"/>
</dbReference>
<dbReference type="Gene3D" id="1.10.443.10">
    <property type="entry name" value="Intergrase catalytic core"/>
    <property type="match status" value="1"/>
</dbReference>
<dbReference type="PROSITE" id="PS51900">
    <property type="entry name" value="CB"/>
    <property type="match status" value="1"/>
</dbReference>
<organism evidence="9 10">
    <name type="scientific">Anaerostipes amylophilus</name>
    <dbReference type="NCBI Taxonomy" id="2981779"/>
    <lineage>
        <taxon>Bacteria</taxon>
        <taxon>Bacillati</taxon>
        <taxon>Bacillota</taxon>
        <taxon>Clostridia</taxon>
        <taxon>Lachnospirales</taxon>
        <taxon>Lachnospiraceae</taxon>
        <taxon>Anaerostipes</taxon>
    </lineage>
</organism>
<reference evidence="9 10" key="1">
    <citation type="submission" date="2024-04" db="EMBL/GenBank/DDBJ databases">
        <title>Human intestinal bacterial collection.</title>
        <authorList>
            <person name="Pauvert C."/>
            <person name="Hitch T.C.A."/>
            <person name="Clavel T."/>
        </authorList>
    </citation>
    <scope>NUCLEOTIDE SEQUENCE [LARGE SCALE GENOMIC DNA]</scope>
    <source>
        <strain evidence="9 10">CLA-AA-H249</strain>
    </source>
</reference>
<dbReference type="InterPro" id="IPR013762">
    <property type="entry name" value="Integrase-like_cat_sf"/>
</dbReference>
<dbReference type="InterPro" id="IPR002104">
    <property type="entry name" value="Integrase_catalytic"/>
</dbReference>
<sequence>MSIQKRVRTKKDGSKTVRYYANVWNPTTNKAVVGKMRAKRKEAVLDESQLLKEIASGSRNITDHKTFGRCADLWLKSAPNMYRRSTCKTYTDFYHRYIENVFQASQIDHIEPMKIQEFVNTMSEKYSPETVNKCINILSDIFQFAIQPLKALAAADNPMIGIKRLKVPYKKKVTWTDEQVAAFLNSPVIKTNHYYPMFCVSLILGMRPGEVCGFCDDDLIEQNHVIMVHRTIDKEGNVDDTKNTNSIRALYLPGVLYDIVRQKQAVKLQLKSYHPDYQHDFLFTTVKGRPVNPDRYSMQFRKALKEYNDQEAEPLPRIPLYNCRHSFATNNYERGESDKVLSDIMGNSPKTFLQTYAHIRRRQSDKAVSDYEKKIFQKL</sequence>
<evidence type="ECO:0000256" key="6">
    <source>
        <dbReference type="PROSITE-ProRule" id="PRU01248"/>
    </source>
</evidence>
<evidence type="ECO:0000313" key="10">
    <source>
        <dbReference type="Proteomes" id="UP001482154"/>
    </source>
</evidence>
<dbReference type="Pfam" id="PF00589">
    <property type="entry name" value="Phage_integrase"/>
    <property type="match status" value="1"/>
</dbReference>
<dbReference type="PANTHER" id="PTHR30349">
    <property type="entry name" value="PHAGE INTEGRASE-RELATED"/>
    <property type="match status" value="1"/>
</dbReference>
<dbReference type="InterPro" id="IPR050090">
    <property type="entry name" value="Tyrosine_recombinase_XerCD"/>
</dbReference>
<dbReference type="CDD" id="cd01189">
    <property type="entry name" value="INT_ICEBs1_C_like"/>
    <property type="match status" value="1"/>
</dbReference>
<evidence type="ECO:0000256" key="1">
    <source>
        <dbReference type="ARBA" id="ARBA00003283"/>
    </source>
</evidence>
<keyword evidence="3" id="KW-0229">DNA integration</keyword>
<dbReference type="Pfam" id="PF14659">
    <property type="entry name" value="Phage_int_SAM_3"/>
    <property type="match status" value="1"/>
</dbReference>
<dbReference type="EMBL" id="JBBNIN010000015">
    <property type="protein sequence ID" value="MEQ2711543.1"/>
    <property type="molecule type" value="Genomic_DNA"/>
</dbReference>
<dbReference type="InterPro" id="IPR004107">
    <property type="entry name" value="Integrase_SAM-like_N"/>
</dbReference>
<protein>
    <submittedName>
        <fullName evidence="9">Site-specific integrase</fullName>
    </submittedName>
</protein>
<evidence type="ECO:0000256" key="5">
    <source>
        <dbReference type="ARBA" id="ARBA00023172"/>
    </source>
</evidence>
<name>A0ABV1IX79_9FIRM</name>
<comment type="caution">
    <text evidence="9">The sequence shown here is derived from an EMBL/GenBank/DDBJ whole genome shotgun (WGS) entry which is preliminary data.</text>
</comment>
<accession>A0ABV1IX79</accession>
<evidence type="ECO:0000256" key="4">
    <source>
        <dbReference type="ARBA" id="ARBA00023125"/>
    </source>
</evidence>
<feature type="domain" description="Core-binding (CB)" evidence="8">
    <location>
        <begin position="65"/>
        <end position="146"/>
    </location>
</feature>